<keyword evidence="2" id="KW-0472">Membrane</keyword>
<reference evidence="4 5" key="1">
    <citation type="submission" date="2018-02" db="EMBL/GenBank/DDBJ databases">
        <title>Genomic Encyclopedia of Archaeal and Bacterial Type Strains, Phase II (KMG-II): from individual species to whole genera.</title>
        <authorList>
            <person name="Goeker M."/>
        </authorList>
    </citation>
    <scope>NUCLEOTIDE SEQUENCE [LARGE SCALE GENOMIC DNA]</scope>
    <source>
        <strain evidence="4 5">DSM 3808</strain>
    </source>
</reference>
<gene>
    <name evidence="4" type="ORF">BXY41_107226</name>
</gene>
<dbReference type="AlphaFoldDB" id="A0A2S6HRP5"/>
<evidence type="ECO:0000313" key="4">
    <source>
        <dbReference type="EMBL" id="PPK80293.1"/>
    </source>
</evidence>
<dbReference type="PANTHER" id="PTHR40446">
    <property type="entry name" value="N-ACETYLGLUCOSAMINE-1-PHOSPHODIESTER ALPHA-N-ACETYLGLUCOSAMINIDASE"/>
    <property type="match status" value="1"/>
</dbReference>
<feature type="compositionally biased region" description="Polar residues" evidence="1">
    <location>
        <begin position="76"/>
        <end position="88"/>
    </location>
</feature>
<accession>A0A2S6HRP5</accession>
<keyword evidence="5" id="KW-1185">Reference proteome</keyword>
<dbReference type="EMBL" id="PTJA01000007">
    <property type="protein sequence ID" value="PPK80293.1"/>
    <property type="molecule type" value="Genomic_DNA"/>
</dbReference>
<feature type="domain" description="Phosphodiester glycosidase" evidence="3">
    <location>
        <begin position="170"/>
        <end position="339"/>
    </location>
</feature>
<organism evidence="4 5">
    <name type="scientific">Lacrimispora xylanisolvens</name>
    <dbReference type="NCBI Taxonomy" id="384636"/>
    <lineage>
        <taxon>Bacteria</taxon>
        <taxon>Bacillati</taxon>
        <taxon>Bacillota</taxon>
        <taxon>Clostridia</taxon>
        <taxon>Lachnospirales</taxon>
        <taxon>Lachnospiraceae</taxon>
        <taxon>Lacrimispora</taxon>
    </lineage>
</organism>
<dbReference type="Pfam" id="PF09992">
    <property type="entry name" value="NAGPA"/>
    <property type="match status" value="1"/>
</dbReference>
<feature type="region of interest" description="Disordered" evidence="1">
    <location>
        <begin position="57"/>
        <end position="88"/>
    </location>
</feature>
<dbReference type="PANTHER" id="PTHR40446:SF2">
    <property type="entry name" value="N-ACETYLGLUCOSAMINE-1-PHOSPHODIESTER ALPHA-N-ACETYLGLUCOSAMINIDASE"/>
    <property type="match status" value="1"/>
</dbReference>
<name>A0A2S6HRP5_9FIRM</name>
<evidence type="ECO:0000256" key="2">
    <source>
        <dbReference type="SAM" id="Phobius"/>
    </source>
</evidence>
<keyword evidence="2" id="KW-1133">Transmembrane helix</keyword>
<evidence type="ECO:0000259" key="3">
    <source>
        <dbReference type="Pfam" id="PF09992"/>
    </source>
</evidence>
<evidence type="ECO:0000313" key="5">
    <source>
        <dbReference type="Proteomes" id="UP000237749"/>
    </source>
</evidence>
<dbReference type="InterPro" id="IPR018711">
    <property type="entry name" value="NAGPA"/>
</dbReference>
<dbReference type="RefSeq" id="WP_242980207.1">
    <property type="nucleotide sequence ID" value="NZ_PTJA01000007.1"/>
</dbReference>
<protein>
    <submittedName>
        <fullName evidence="4">Exopolysaccharide biosynthesis protein</fullName>
    </submittedName>
</protein>
<keyword evidence="2" id="KW-0812">Transmembrane</keyword>
<sequence>MINNKFIKVILFDFIIALLCFGAFILYFYIMPQKGDQNATVLINEAATLSQAFALPDSKDNTKSRSFGRKRGNKENPGNGNTNTKSIVSENSSLDLSDKINTTLESYKSDTIQLNITKNELGEGNDKITYYTADIYVTSIKQLQTAFANGTFGKNLRETTVQMAEDNDALLAISGDSYGNNETGIVVRNGILYRSDTNDAEICVLFLDGTMKIYTPEEFDQEQILECDVWQAWNFGPSLLDNGSVKTVFQTTSYLNGSNPRCAIGYAGPGHYKFVLVDGRNTGYSKGATMSELAEIMANEDCLLAYNLDGGKSSSMVYQGNYVNQPVDGGRTISDIIYFKKEESKQ</sequence>
<feature type="transmembrane region" description="Helical" evidence="2">
    <location>
        <begin position="9"/>
        <end position="30"/>
    </location>
</feature>
<comment type="caution">
    <text evidence="4">The sequence shown here is derived from an EMBL/GenBank/DDBJ whole genome shotgun (WGS) entry which is preliminary data.</text>
</comment>
<proteinExistence type="predicted"/>
<evidence type="ECO:0000256" key="1">
    <source>
        <dbReference type="SAM" id="MobiDB-lite"/>
    </source>
</evidence>
<dbReference type="Proteomes" id="UP000237749">
    <property type="component" value="Unassembled WGS sequence"/>
</dbReference>